<feature type="transmembrane region" description="Helical" evidence="1">
    <location>
        <begin position="90"/>
        <end position="115"/>
    </location>
</feature>
<dbReference type="EMBL" id="JANSKA010000004">
    <property type="protein sequence ID" value="MCR9036590.1"/>
    <property type="molecule type" value="Genomic_DNA"/>
</dbReference>
<name>A0ABT1Z8P7_9ACTN</name>
<accession>A0ABT1Z8P7</accession>
<keyword evidence="3" id="KW-1185">Reference proteome</keyword>
<keyword evidence="1" id="KW-0812">Transmembrane</keyword>
<feature type="transmembrane region" description="Helical" evidence="1">
    <location>
        <begin position="127"/>
        <end position="146"/>
    </location>
</feature>
<organism evidence="2 3">
    <name type="scientific">Tractidigestivibacter montrealensis</name>
    <dbReference type="NCBI Taxonomy" id="2972466"/>
    <lineage>
        <taxon>Bacteria</taxon>
        <taxon>Bacillati</taxon>
        <taxon>Actinomycetota</taxon>
        <taxon>Coriobacteriia</taxon>
        <taxon>Coriobacteriales</taxon>
        <taxon>Atopobiaceae</taxon>
        <taxon>Tractidigestivibacter</taxon>
    </lineage>
</organism>
<gene>
    <name evidence="2" type="ORF">NVS32_06460</name>
</gene>
<protein>
    <submittedName>
        <fullName evidence="2">Uncharacterized protein</fullName>
    </submittedName>
</protein>
<dbReference type="RefSeq" id="WP_118078058.1">
    <property type="nucleotide sequence ID" value="NZ_JANSKA010000004.1"/>
</dbReference>
<proteinExistence type="predicted"/>
<evidence type="ECO:0000313" key="2">
    <source>
        <dbReference type="EMBL" id="MCR9036590.1"/>
    </source>
</evidence>
<evidence type="ECO:0000313" key="3">
    <source>
        <dbReference type="Proteomes" id="UP001204320"/>
    </source>
</evidence>
<reference evidence="2 3" key="1">
    <citation type="submission" date="2022-08" db="EMBL/GenBank/DDBJ databases">
        <title>Tractidigestivibacter montrealensis type strain KD21.</title>
        <authorList>
            <person name="Diop K."/>
            <person name="Richard C."/>
            <person name="Routy B."/>
        </authorList>
    </citation>
    <scope>NUCLEOTIDE SEQUENCE [LARGE SCALE GENOMIC DNA]</scope>
    <source>
        <strain evidence="2 3">KD21</strain>
    </source>
</reference>
<keyword evidence="1" id="KW-0472">Membrane</keyword>
<sequence length="147" mass="16576">MSAKKRLVYNGRHGLPEGTRCFWCGSGDANPEFILNPGGSPLLACCNQVEYEKAKAFINKDNKVRAPYYLVLFVLLVVNLFFIGMDIHTWWSYAPLLGICLTVLVWPAVFTHYEFYVRLGLVKTRRVIRFIACAVALLSMLAALSVL</sequence>
<feature type="transmembrane region" description="Helical" evidence="1">
    <location>
        <begin position="66"/>
        <end position="84"/>
    </location>
</feature>
<evidence type="ECO:0000256" key="1">
    <source>
        <dbReference type="SAM" id="Phobius"/>
    </source>
</evidence>
<dbReference type="Proteomes" id="UP001204320">
    <property type="component" value="Unassembled WGS sequence"/>
</dbReference>
<keyword evidence="1" id="KW-1133">Transmembrane helix</keyword>
<comment type="caution">
    <text evidence="2">The sequence shown here is derived from an EMBL/GenBank/DDBJ whole genome shotgun (WGS) entry which is preliminary data.</text>
</comment>